<gene>
    <name evidence="9" type="ORF">FKW44_022846</name>
</gene>
<keyword evidence="10" id="KW-1185">Reference proteome</keyword>
<evidence type="ECO:0000256" key="7">
    <source>
        <dbReference type="SAM" id="SignalP"/>
    </source>
</evidence>
<keyword evidence="7" id="KW-0732">Signal</keyword>
<dbReference type="Proteomes" id="UP000595437">
    <property type="component" value="Chromosome 17"/>
</dbReference>
<dbReference type="EC" id="4.2.1.1" evidence="2"/>
<dbReference type="InterPro" id="IPR001148">
    <property type="entry name" value="CA_dom"/>
</dbReference>
<evidence type="ECO:0000256" key="6">
    <source>
        <dbReference type="ARBA" id="ARBA00048348"/>
    </source>
</evidence>
<dbReference type="AlphaFoldDB" id="A0A7T8GNZ0"/>
<feature type="domain" description="Alpha-carbonic anhydrase" evidence="8">
    <location>
        <begin position="3"/>
        <end position="246"/>
    </location>
</feature>
<dbReference type="InterPro" id="IPR036398">
    <property type="entry name" value="CA_dom_sf"/>
</dbReference>
<dbReference type="OrthoDB" id="429145at2759"/>
<evidence type="ECO:0000256" key="2">
    <source>
        <dbReference type="ARBA" id="ARBA00012925"/>
    </source>
</evidence>
<evidence type="ECO:0000313" key="10">
    <source>
        <dbReference type="Proteomes" id="UP000595437"/>
    </source>
</evidence>
<dbReference type="InterPro" id="IPR023561">
    <property type="entry name" value="Carbonic_anhydrase_a-class"/>
</dbReference>
<evidence type="ECO:0000256" key="5">
    <source>
        <dbReference type="ARBA" id="ARBA00023239"/>
    </source>
</evidence>
<evidence type="ECO:0000256" key="3">
    <source>
        <dbReference type="ARBA" id="ARBA00022723"/>
    </source>
</evidence>
<organism evidence="9 10">
    <name type="scientific">Caligus rogercresseyi</name>
    <name type="common">Sea louse</name>
    <dbReference type="NCBI Taxonomy" id="217165"/>
    <lineage>
        <taxon>Eukaryota</taxon>
        <taxon>Metazoa</taxon>
        <taxon>Ecdysozoa</taxon>
        <taxon>Arthropoda</taxon>
        <taxon>Crustacea</taxon>
        <taxon>Multicrustacea</taxon>
        <taxon>Hexanauplia</taxon>
        <taxon>Copepoda</taxon>
        <taxon>Siphonostomatoida</taxon>
        <taxon>Caligidae</taxon>
        <taxon>Caligus</taxon>
    </lineage>
</organism>
<dbReference type="GO" id="GO:0005886">
    <property type="term" value="C:plasma membrane"/>
    <property type="evidence" value="ECO:0007669"/>
    <property type="project" value="TreeGrafter"/>
</dbReference>
<dbReference type="CDD" id="cd00326">
    <property type="entry name" value="alpha_CA"/>
    <property type="match status" value="1"/>
</dbReference>
<feature type="non-terminal residue" evidence="9">
    <location>
        <position position="246"/>
    </location>
</feature>
<sequence>MTTSITYFGTTFGLFALATLLSQVDAGLVVTNGGSGSSKQSPIDIKEQDTQVVIVPISMKTCTSIDPSKTSSITFNDYATPLDFVMRNEGDTVKVYLNNTEVIPLIQAPYVSEAEFKFSHFLFHWGGKNTVGSEHLFDGIAAPLEVQLVHFNTKYGKTIEDVLASEDASDKLIVLGALFDIIPCSVKAFDPFINKLKEVGSPGLEAKVTGLKLEDLLPTDKKTFFSYEGSLTMPRCEQVVAWTVFK</sequence>
<comment type="similarity">
    <text evidence="1">Belongs to the alpha-carbonic anhydrase family.</text>
</comment>
<reference evidence="10" key="1">
    <citation type="submission" date="2021-01" db="EMBL/GenBank/DDBJ databases">
        <title>Caligus Genome Assembly.</title>
        <authorList>
            <person name="Gallardo-Escarate C."/>
        </authorList>
    </citation>
    <scope>NUCLEOTIDE SEQUENCE [LARGE SCALE GENOMIC DNA]</scope>
</reference>
<feature type="signal peptide" evidence="7">
    <location>
        <begin position="1"/>
        <end position="26"/>
    </location>
</feature>
<dbReference type="EMBL" id="CP045906">
    <property type="protein sequence ID" value="QQP34821.1"/>
    <property type="molecule type" value="Genomic_DNA"/>
</dbReference>
<accession>A0A7T8GNZ0</accession>
<dbReference type="GO" id="GO:0008270">
    <property type="term" value="F:zinc ion binding"/>
    <property type="evidence" value="ECO:0007669"/>
    <property type="project" value="InterPro"/>
</dbReference>
<dbReference type="PANTHER" id="PTHR18952">
    <property type="entry name" value="CARBONIC ANHYDRASE"/>
    <property type="match status" value="1"/>
</dbReference>
<evidence type="ECO:0000256" key="4">
    <source>
        <dbReference type="ARBA" id="ARBA00022833"/>
    </source>
</evidence>
<keyword evidence="4" id="KW-0862">Zinc</keyword>
<protein>
    <recommendedName>
        <fullName evidence="2">carbonic anhydrase</fullName>
        <ecNumber evidence="2">4.2.1.1</ecNumber>
    </recommendedName>
</protein>
<dbReference type="Pfam" id="PF00194">
    <property type="entry name" value="Carb_anhydrase"/>
    <property type="match status" value="1"/>
</dbReference>
<dbReference type="SUPFAM" id="SSF51069">
    <property type="entry name" value="Carbonic anhydrase"/>
    <property type="match status" value="1"/>
</dbReference>
<dbReference type="GO" id="GO:0004089">
    <property type="term" value="F:carbonate dehydratase activity"/>
    <property type="evidence" value="ECO:0007669"/>
    <property type="project" value="UniProtKB-EC"/>
</dbReference>
<evidence type="ECO:0000259" key="8">
    <source>
        <dbReference type="PROSITE" id="PS51144"/>
    </source>
</evidence>
<comment type="catalytic activity">
    <reaction evidence="6">
        <text>hydrogencarbonate + H(+) = CO2 + H2O</text>
        <dbReference type="Rhea" id="RHEA:10748"/>
        <dbReference type="ChEBI" id="CHEBI:15377"/>
        <dbReference type="ChEBI" id="CHEBI:15378"/>
        <dbReference type="ChEBI" id="CHEBI:16526"/>
        <dbReference type="ChEBI" id="CHEBI:17544"/>
        <dbReference type="EC" id="4.2.1.1"/>
    </reaction>
</comment>
<dbReference type="SMART" id="SM01057">
    <property type="entry name" value="Carb_anhydrase"/>
    <property type="match status" value="1"/>
</dbReference>
<dbReference type="PROSITE" id="PS51144">
    <property type="entry name" value="ALPHA_CA_2"/>
    <property type="match status" value="1"/>
</dbReference>
<dbReference type="Gene3D" id="3.10.200.10">
    <property type="entry name" value="Alpha carbonic anhydrase"/>
    <property type="match status" value="1"/>
</dbReference>
<proteinExistence type="inferred from homology"/>
<evidence type="ECO:0000313" key="9">
    <source>
        <dbReference type="EMBL" id="QQP34821.1"/>
    </source>
</evidence>
<dbReference type="PANTHER" id="PTHR18952:SF265">
    <property type="entry name" value="CARBONIC ANHYDRASE"/>
    <property type="match status" value="1"/>
</dbReference>
<feature type="chain" id="PRO_5030806586" description="carbonic anhydrase" evidence="7">
    <location>
        <begin position="27"/>
        <end position="246"/>
    </location>
</feature>
<keyword evidence="5" id="KW-0456">Lyase</keyword>
<evidence type="ECO:0000256" key="1">
    <source>
        <dbReference type="ARBA" id="ARBA00010718"/>
    </source>
</evidence>
<name>A0A7T8GNZ0_CALRO</name>
<keyword evidence="3" id="KW-0479">Metal-binding</keyword>